<dbReference type="OrthoDB" id="1921208at2759"/>
<protein>
    <recommendedName>
        <fullName evidence="4">Cupin type-1 domain-containing protein</fullName>
    </recommendedName>
</protein>
<feature type="repeat" description="TPR" evidence="3">
    <location>
        <begin position="217"/>
        <end position="250"/>
    </location>
</feature>
<evidence type="ECO:0000256" key="2">
    <source>
        <dbReference type="ARBA" id="ARBA00022803"/>
    </source>
</evidence>
<dbReference type="Proteomes" id="UP000663891">
    <property type="component" value="Unassembled WGS sequence"/>
</dbReference>
<dbReference type="EMBL" id="CAJNON010000191">
    <property type="protein sequence ID" value="CAF1086424.1"/>
    <property type="molecule type" value="Genomic_DNA"/>
</dbReference>
<reference evidence="5" key="1">
    <citation type="submission" date="2021-02" db="EMBL/GenBank/DDBJ databases">
        <authorList>
            <person name="Nowell W R."/>
        </authorList>
    </citation>
    <scope>NUCLEOTIDE SEQUENCE</scope>
</reference>
<dbReference type="InterPro" id="IPR011990">
    <property type="entry name" value="TPR-like_helical_dom_sf"/>
</dbReference>
<dbReference type="SUPFAM" id="SSF51182">
    <property type="entry name" value="RmlC-like cupins"/>
    <property type="match status" value="1"/>
</dbReference>
<evidence type="ECO:0000256" key="3">
    <source>
        <dbReference type="PROSITE-ProRule" id="PRU00339"/>
    </source>
</evidence>
<evidence type="ECO:0000313" key="6">
    <source>
        <dbReference type="Proteomes" id="UP000663891"/>
    </source>
</evidence>
<comment type="caution">
    <text evidence="5">The sequence shown here is derived from an EMBL/GenBank/DDBJ whole genome shotgun (WGS) entry which is preliminary data.</text>
</comment>
<keyword evidence="2 3" id="KW-0802">TPR repeat</keyword>
<dbReference type="InterPro" id="IPR014710">
    <property type="entry name" value="RmlC-like_jellyroll"/>
</dbReference>
<evidence type="ECO:0000256" key="1">
    <source>
        <dbReference type="ARBA" id="ARBA00022737"/>
    </source>
</evidence>
<feature type="domain" description="Cupin type-1" evidence="4">
    <location>
        <begin position="377"/>
        <end position="449"/>
    </location>
</feature>
<dbReference type="PANTHER" id="PTHR45641:SF1">
    <property type="entry name" value="AAA+ ATPASE DOMAIN-CONTAINING PROTEIN"/>
    <property type="match status" value="1"/>
</dbReference>
<dbReference type="Pfam" id="PF13424">
    <property type="entry name" value="TPR_12"/>
    <property type="match status" value="1"/>
</dbReference>
<evidence type="ECO:0000313" key="5">
    <source>
        <dbReference type="EMBL" id="CAF1086424.1"/>
    </source>
</evidence>
<dbReference type="SUPFAM" id="SSF48452">
    <property type="entry name" value="TPR-like"/>
    <property type="match status" value="1"/>
</dbReference>
<dbReference type="PROSITE" id="PS50005">
    <property type="entry name" value="TPR"/>
    <property type="match status" value="1"/>
</dbReference>
<dbReference type="SUPFAM" id="SSF56399">
    <property type="entry name" value="ADP-ribosylation"/>
    <property type="match status" value="1"/>
</dbReference>
<dbReference type="Pfam" id="PF13181">
    <property type="entry name" value="TPR_8"/>
    <property type="match status" value="1"/>
</dbReference>
<dbReference type="Pfam" id="PF00190">
    <property type="entry name" value="Cupin_1"/>
    <property type="match status" value="1"/>
</dbReference>
<dbReference type="AlphaFoldDB" id="A0A814N6Y7"/>
<accession>A0A814N6Y7</accession>
<dbReference type="InterPro" id="IPR019734">
    <property type="entry name" value="TPR_rpt"/>
</dbReference>
<keyword evidence="1" id="KW-0677">Repeat</keyword>
<organism evidence="5 6">
    <name type="scientific">Adineta steineri</name>
    <dbReference type="NCBI Taxonomy" id="433720"/>
    <lineage>
        <taxon>Eukaryota</taxon>
        <taxon>Metazoa</taxon>
        <taxon>Spiralia</taxon>
        <taxon>Gnathifera</taxon>
        <taxon>Rotifera</taxon>
        <taxon>Eurotatoria</taxon>
        <taxon>Bdelloidea</taxon>
        <taxon>Adinetida</taxon>
        <taxon>Adinetidae</taxon>
        <taxon>Adineta</taxon>
    </lineage>
</organism>
<dbReference type="SMART" id="SM00028">
    <property type="entry name" value="TPR"/>
    <property type="match status" value="3"/>
</dbReference>
<evidence type="ECO:0000259" key="4">
    <source>
        <dbReference type="Pfam" id="PF00190"/>
    </source>
</evidence>
<dbReference type="Gene3D" id="1.25.40.10">
    <property type="entry name" value="Tetratricopeptide repeat domain"/>
    <property type="match status" value="1"/>
</dbReference>
<dbReference type="Gene3D" id="2.60.120.10">
    <property type="entry name" value="Jelly Rolls"/>
    <property type="match status" value="1"/>
</dbReference>
<name>A0A814N6Y7_9BILA</name>
<dbReference type="Gene3D" id="3.90.176.10">
    <property type="entry name" value="Toxin ADP-ribosyltransferase, Chain A, domain 1"/>
    <property type="match status" value="1"/>
</dbReference>
<sequence length="480" mass="55831">MLSTTKNRNVAQIFLSNDEVKVLYEITIENTNYDTIHVFANITELSAFREEEEVLIFAGAVFRIESIDPDNESVWIVKLTLINETGEQLEQIMRHVEYQFTHTSYWQELHSKINDFRLIGNYYNTLTNKVLTWKDALIKNIDGIDIFYLLKNLGNYEKLIEYYKKLLSNSTFIDEPKFIVLHVIIGYNYFHLLQYDTALDYYKTALLLLDDEKRLKGQIFHHIGDAYKMKNDFGEALSYYKKTLDILCSQYSKKRCFPILCREIADIHKKQNNDTECLSYEKRADEYDKSFRQASQLDYEDVIRTCKNRLNTELDLSPLQRAEILFTMGLTLINQCNYWQAIEILLQAKQLFKDHLPPHGQFVQTFSKLFESIAIANLLNPDCWVNTPGGNTSYFNVSTTSALAGISISFSLAMLEPCGIILPYIHPRGSKSIYSITGKSLLAGFIQENKAQLILNTITRCLQLWRPWSINTQFEYVSFS</sequence>
<dbReference type="InterPro" id="IPR011051">
    <property type="entry name" value="RmlC_Cupin_sf"/>
</dbReference>
<gene>
    <name evidence="5" type="ORF">VCS650_LOCUS19311</name>
</gene>
<dbReference type="PROSITE" id="PS51996">
    <property type="entry name" value="TR_MART"/>
    <property type="match status" value="1"/>
</dbReference>
<dbReference type="PANTHER" id="PTHR45641">
    <property type="entry name" value="TETRATRICOPEPTIDE REPEAT PROTEIN (AFU_ORTHOLOGUE AFUA_6G03870)"/>
    <property type="match status" value="1"/>
</dbReference>
<dbReference type="InterPro" id="IPR006045">
    <property type="entry name" value="Cupin_1"/>
</dbReference>
<proteinExistence type="predicted"/>